<dbReference type="Proteomes" id="UP001186974">
    <property type="component" value="Unassembled WGS sequence"/>
</dbReference>
<reference evidence="1" key="1">
    <citation type="submission" date="2024-09" db="EMBL/GenBank/DDBJ databases">
        <title>Black Yeasts Isolated from many extreme environments.</title>
        <authorList>
            <person name="Coleine C."/>
            <person name="Stajich J.E."/>
            <person name="Selbmann L."/>
        </authorList>
    </citation>
    <scope>NUCLEOTIDE SEQUENCE</scope>
    <source>
        <strain evidence="1">CCFEE 5737</strain>
    </source>
</reference>
<accession>A0ACC3DCN5</accession>
<evidence type="ECO:0000313" key="2">
    <source>
        <dbReference type="Proteomes" id="UP001186974"/>
    </source>
</evidence>
<dbReference type="EMBL" id="JAWDJW010006352">
    <property type="protein sequence ID" value="KAK3065171.1"/>
    <property type="molecule type" value="Genomic_DNA"/>
</dbReference>
<name>A0ACC3DCN5_9PEZI</name>
<sequence>MGTADVFDVSALLTAPIHEESETDLKRRFAAYPTPHVSVRFRLNTAAFGTDSQKSAYLISEEASLIGWHNSSIQPPQRLEDYTGFVKRVKSAFFLSTDHIAAQAQTEPGALKQSGDLLESLQRFDLLCDRAGCRPDVSEITMLFPKLDRYYREPR</sequence>
<protein>
    <submittedName>
        <fullName evidence="1">Uncharacterized protein</fullName>
    </submittedName>
</protein>
<evidence type="ECO:0000313" key="1">
    <source>
        <dbReference type="EMBL" id="KAK3065171.1"/>
    </source>
</evidence>
<keyword evidence="2" id="KW-1185">Reference proteome</keyword>
<comment type="caution">
    <text evidence="1">The sequence shown here is derived from an EMBL/GenBank/DDBJ whole genome shotgun (WGS) entry which is preliminary data.</text>
</comment>
<proteinExistence type="predicted"/>
<gene>
    <name evidence="1" type="ORF">LTS18_007370</name>
</gene>
<organism evidence="1 2">
    <name type="scientific">Coniosporium uncinatum</name>
    <dbReference type="NCBI Taxonomy" id="93489"/>
    <lineage>
        <taxon>Eukaryota</taxon>
        <taxon>Fungi</taxon>
        <taxon>Dikarya</taxon>
        <taxon>Ascomycota</taxon>
        <taxon>Pezizomycotina</taxon>
        <taxon>Dothideomycetes</taxon>
        <taxon>Dothideomycetes incertae sedis</taxon>
        <taxon>Coniosporium</taxon>
    </lineage>
</organism>